<comment type="caution">
    <text evidence="2">The sequence shown here is derived from an EMBL/GenBank/DDBJ whole genome shotgun (WGS) entry which is preliminary data.</text>
</comment>
<name>A0ABU3X506_9BACI</name>
<evidence type="ECO:0000313" key="3">
    <source>
        <dbReference type="Proteomes" id="UP001287282"/>
    </source>
</evidence>
<keyword evidence="1" id="KW-0812">Transmembrane</keyword>
<feature type="transmembrane region" description="Helical" evidence="1">
    <location>
        <begin position="7"/>
        <end position="27"/>
    </location>
</feature>
<feature type="transmembrane region" description="Helical" evidence="1">
    <location>
        <begin position="33"/>
        <end position="54"/>
    </location>
</feature>
<keyword evidence="1" id="KW-0472">Membrane</keyword>
<evidence type="ECO:0000256" key="1">
    <source>
        <dbReference type="SAM" id="Phobius"/>
    </source>
</evidence>
<keyword evidence="3" id="KW-1185">Reference proteome</keyword>
<protein>
    <submittedName>
        <fullName evidence="2">Uncharacterized protein</fullName>
    </submittedName>
</protein>
<reference evidence="2 3" key="1">
    <citation type="submission" date="2023-10" db="EMBL/GenBank/DDBJ databases">
        <title>Screening of Alkalihalobacillus lindianensis BZ-TG-R113 and Its Alleviation of Salt Stress on Rapeseed Growth.</title>
        <authorList>
            <person name="Zhao B."/>
            <person name="Guo T."/>
        </authorList>
    </citation>
    <scope>NUCLEOTIDE SEQUENCE [LARGE SCALE GENOMIC DNA]</scope>
    <source>
        <strain evidence="2 3">BZ-TG-R113</strain>
    </source>
</reference>
<organism evidence="2 3">
    <name type="scientific">Alkalihalophilus lindianensis</name>
    <dbReference type="NCBI Taxonomy" id="1630542"/>
    <lineage>
        <taxon>Bacteria</taxon>
        <taxon>Bacillati</taxon>
        <taxon>Bacillota</taxon>
        <taxon>Bacilli</taxon>
        <taxon>Bacillales</taxon>
        <taxon>Bacillaceae</taxon>
        <taxon>Alkalihalophilus</taxon>
    </lineage>
</organism>
<proteinExistence type="predicted"/>
<sequence>MNRNQVSILFFVGAFVAVVMASVSYIVSDLKLVESVMIACLSAVVGGVLGYYLFAR</sequence>
<dbReference type="RefSeq" id="WP_317120293.1">
    <property type="nucleotide sequence ID" value="NZ_JAWJBA010000001.1"/>
</dbReference>
<keyword evidence="1" id="KW-1133">Transmembrane helix</keyword>
<accession>A0ABU3X506</accession>
<evidence type="ECO:0000313" key="2">
    <source>
        <dbReference type="EMBL" id="MDV2682962.1"/>
    </source>
</evidence>
<dbReference type="EMBL" id="JAWJBA010000001">
    <property type="protein sequence ID" value="MDV2682962.1"/>
    <property type="molecule type" value="Genomic_DNA"/>
</dbReference>
<dbReference type="Proteomes" id="UP001287282">
    <property type="component" value="Unassembled WGS sequence"/>
</dbReference>
<gene>
    <name evidence="2" type="ORF">RYX56_01095</name>
</gene>